<organism evidence="3 4">
    <name type="scientific">Phyllostomus discolor</name>
    <name type="common">pale spear-nosed bat</name>
    <dbReference type="NCBI Taxonomy" id="89673"/>
    <lineage>
        <taxon>Eukaryota</taxon>
        <taxon>Metazoa</taxon>
        <taxon>Chordata</taxon>
        <taxon>Craniata</taxon>
        <taxon>Vertebrata</taxon>
        <taxon>Euteleostomi</taxon>
        <taxon>Mammalia</taxon>
        <taxon>Eutheria</taxon>
        <taxon>Laurasiatheria</taxon>
        <taxon>Chiroptera</taxon>
        <taxon>Yangochiroptera</taxon>
        <taxon>Phyllostomidae</taxon>
        <taxon>Phyllostominae</taxon>
        <taxon>Phyllostomus</taxon>
    </lineage>
</organism>
<feature type="transmembrane region" description="Helical" evidence="2">
    <location>
        <begin position="6"/>
        <end position="26"/>
    </location>
</feature>
<dbReference type="EMBL" id="JABVXQ010000015">
    <property type="protein sequence ID" value="KAF6075008.1"/>
    <property type="molecule type" value="Genomic_DNA"/>
</dbReference>
<feature type="compositionally biased region" description="Basic and acidic residues" evidence="1">
    <location>
        <begin position="176"/>
        <end position="186"/>
    </location>
</feature>
<evidence type="ECO:0000313" key="4">
    <source>
        <dbReference type="Proteomes" id="UP000664940"/>
    </source>
</evidence>
<dbReference type="AlphaFoldDB" id="A0A833YJP2"/>
<keyword evidence="2" id="KW-0812">Transmembrane</keyword>
<keyword evidence="2" id="KW-0472">Membrane</keyword>
<protein>
    <submittedName>
        <fullName evidence="3">Uncharacterized protein</fullName>
    </submittedName>
</protein>
<evidence type="ECO:0000313" key="3">
    <source>
        <dbReference type="EMBL" id="KAF6075008.1"/>
    </source>
</evidence>
<accession>A0A833YJP2</accession>
<reference evidence="3 4" key="1">
    <citation type="journal article" date="2020" name="Nature">
        <title>Six reference-quality genomes reveal evolution of bat adaptations.</title>
        <authorList>
            <person name="Jebb D."/>
            <person name="Huang Z."/>
            <person name="Pippel M."/>
            <person name="Hughes G.M."/>
            <person name="Lavrichenko K."/>
            <person name="Devanna P."/>
            <person name="Winkler S."/>
            <person name="Jermiin L.S."/>
            <person name="Skirmuntt E.C."/>
            <person name="Katzourakis A."/>
            <person name="Burkitt-Gray L."/>
            <person name="Ray D.A."/>
            <person name="Sullivan K.A.M."/>
            <person name="Roscito J.G."/>
            <person name="Kirilenko B.M."/>
            <person name="Davalos L.M."/>
            <person name="Corthals A.P."/>
            <person name="Power M.L."/>
            <person name="Jones G."/>
            <person name="Ransome R.D."/>
            <person name="Dechmann D.K.N."/>
            <person name="Locatelli A.G."/>
            <person name="Puechmaille S.J."/>
            <person name="Fedrigo O."/>
            <person name="Jarvis E.D."/>
            <person name="Hiller M."/>
            <person name="Vernes S.C."/>
            <person name="Myers E.W."/>
            <person name="Teeling E.C."/>
        </authorList>
    </citation>
    <scope>NUCLEOTIDE SEQUENCE [LARGE SCALE GENOMIC DNA]</scope>
    <source>
        <strain evidence="3">Bat1K_MPI-CBG_1</strain>
    </source>
</reference>
<sequence>MFSLFLVYLCIQVCVYICAMSLLAAFQGLSQSSSKAPTLATGLLPNLAFCRPNGVSPAVLRGHQLSRRGLLAPQTQRLWSKGLCLAAACTCQARPARVRRCSVTLSSSFLGVFREAFLKPTLTMPPMTEQCPRRPLPSRAILSALFLDPSFVPRWRPSTYLQPQMAGSTGDLWGGHPEEAAHRATEPDEAAGRSGGVFTGVWEGKPEAQQVHVSL</sequence>
<keyword evidence="2" id="KW-1133">Transmembrane helix</keyword>
<gene>
    <name evidence="3" type="ORF">HJG60_009409</name>
</gene>
<comment type="caution">
    <text evidence="3">The sequence shown here is derived from an EMBL/GenBank/DDBJ whole genome shotgun (WGS) entry which is preliminary data.</text>
</comment>
<evidence type="ECO:0000256" key="1">
    <source>
        <dbReference type="SAM" id="MobiDB-lite"/>
    </source>
</evidence>
<name>A0A833YJP2_9CHIR</name>
<feature type="region of interest" description="Disordered" evidence="1">
    <location>
        <begin position="166"/>
        <end position="196"/>
    </location>
</feature>
<dbReference type="Proteomes" id="UP000664940">
    <property type="component" value="Unassembled WGS sequence"/>
</dbReference>
<proteinExistence type="predicted"/>
<evidence type="ECO:0000256" key="2">
    <source>
        <dbReference type="SAM" id="Phobius"/>
    </source>
</evidence>